<dbReference type="PROSITE" id="PS50181">
    <property type="entry name" value="FBOX"/>
    <property type="match status" value="1"/>
</dbReference>
<evidence type="ECO:0000259" key="1">
    <source>
        <dbReference type="PROSITE" id="PS50181"/>
    </source>
</evidence>
<keyword evidence="3" id="KW-1185">Reference proteome</keyword>
<feature type="domain" description="F-box" evidence="1">
    <location>
        <begin position="33"/>
        <end position="86"/>
    </location>
</feature>
<gene>
    <name evidence="2" type="ORF">EIP91_012382</name>
</gene>
<dbReference type="Gene3D" id="1.20.1280.50">
    <property type="match status" value="1"/>
</dbReference>
<evidence type="ECO:0000313" key="3">
    <source>
        <dbReference type="Proteomes" id="UP000292702"/>
    </source>
</evidence>
<proteinExistence type="predicted"/>
<dbReference type="EMBL" id="RWJN01000098">
    <property type="protein sequence ID" value="TCD67410.1"/>
    <property type="molecule type" value="Genomic_DNA"/>
</dbReference>
<organism evidence="2 3">
    <name type="scientific">Steccherinum ochraceum</name>
    <dbReference type="NCBI Taxonomy" id="92696"/>
    <lineage>
        <taxon>Eukaryota</taxon>
        <taxon>Fungi</taxon>
        <taxon>Dikarya</taxon>
        <taxon>Basidiomycota</taxon>
        <taxon>Agaricomycotina</taxon>
        <taxon>Agaricomycetes</taxon>
        <taxon>Polyporales</taxon>
        <taxon>Steccherinaceae</taxon>
        <taxon>Steccherinum</taxon>
    </lineage>
</organism>
<dbReference type="InterPro" id="IPR032675">
    <property type="entry name" value="LRR_dom_sf"/>
</dbReference>
<comment type="caution">
    <text evidence="2">The sequence shown here is derived from an EMBL/GenBank/DDBJ whole genome shotgun (WGS) entry which is preliminary data.</text>
</comment>
<evidence type="ECO:0000313" key="2">
    <source>
        <dbReference type="EMBL" id="TCD67410.1"/>
    </source>
</evidence>
<dbReference type="SUPFAM" id="SSF81383">
    <property type="entry name" value="F-box domain"/>
    <property type="match status" value="1"/>
</dbReference>
<sequence>MSTAVPSEFPITMPLAQFSLSEDCGLRSTQHASLSAFCLPAELLIIIFDMVRRADPWSVKCMLKASHVCRRWRTLALDCPMLWTSVVHTKECKMDNIEDFMQRSGDLPLELRIHRENLLGPWADPELGAKRETAFVQRVTRLHVICVGETLSIPFITTTTLIDLTASAWRNISSLSVIDPYYKTRRTTFPLKFILPRATEKLQFLYMHGLRPQHWREIACRNLQTLHLEDLVSWPTSDELLDALEACPALQTLEISHSVREQAVFAFTETQRIVRMPYLKQLSVWTGPCALNGTFMPLIESLELPVCTHVRLEGKAALTAVAKGLSPVFDQATTIHLSTPMRSIEVTSDTNECDIRIKADFKSPILFLNQYLSHVAYTLRSTSLRLMTIAVGFSRLIEISKEDWDVFFRSFPNLATFSIQDCHDLRMIMPIDNNQSLFVLPLLRSLVEASPDERPLLPSLRSLTIVRTCELWAAPVRECLRTLNRPASSDLEVSVEVRAFPPW</sequence>
<protein>
    <recommendedName>
        <fullName evidence="1">F-box domain-containing protein</fullName>
    </recommendedName>
</protein>
<dbReference type="InterPro" id="IPR001810">
    <property type="entry name" value="F-box_dom"/>
</dbReference>
<accession>A0A4R0RGA0</accession>
<dbReference type="OrthoDB" id="2800666at2759"/>
<name>A0A4R0RGA0_9APHY</name>
<dbReference type="SUPFAM" id="SSF52047">
    <property type="entry name" value="RNI-like"/>
    <property type="match status" value="1"/>
</dbReference>
<dbReference type="Proteomes" id="UP000292702">
    <property type="component" value="Unassembled WGS sequence"/>
</dbReference>
<dbReference type="Pfam" id="PF12937">
    <property type="entry name" value="F-box-like"/>
    <property type="match status" value="1"/>
</dbReference>
<reference evidence="2 3" key="1">
    <citation type="submission" date="2018-11" db="EMBL/GenBank/DDBJ databases">
        <title>Genome assembly of Steccherinum ochraceum LE-BIN_3174, the white-rot fungus of the Steccherinaceae family (The Residual Polyporoid clade, Polyporales, Basidiomycota).</title>
        <authorList>
            <person name="Fedorova T.V."/>
            <person name="Glazunova O.A."/>
            <person name="Landesman E.O."/>
            <person name="Moiseenko K.V."/>
            <person name="Psurtseva N.V."/>
            <person name="Savinova O.S."/>
            <person name="Shakhova N.V."/>
            <person name="Tyazhelova T.V."/>
            <person name="Vasina D.V."/>
        </authorList>
    </citation>
    <scope>NUCLEOTIDE SEQUENCE [LARGE SCALE GENOMIC DNA]</scope>
    <source>
        <strain evidence="2 3">LE-BIN_3174</strain>
    </source>
</reference>
<dbReference type="AlphaFoldDB" id="A0A4R0RGA0"/>
<dbReference type="Gene3D" id="3.80.10.10">
    <property type="entry name" value="Ribonuclease Inhibitor"/>
    <property type="match status" value="1"/>
</dbReference>
<dbReference type="InterPro" id="IPR036047">
    <property type="entry name" value="F-box-like_dom_sf"/>
</dbReference>